<gene>
    <name evidence="1" type="ORF">MRB53_019365</name>
</gene>
<comment type="caution">
    <text evidence="1">The sequence shown here is derived from an EMBL/GenBank/DDBJ whole genome shotgun (WGS) entry which is preliminary data.</text>
</comment>
<accession>A0ACC2KY63</accession>
<name>A0ACC2KY63_PERAE</name>
<evidence type="ECO:0000313" key="1">
    <source>
        <dbReference type="EMBL" id="KAJ8626058.1"/>
    </source>
</evidence>
<reference evidence="1 2" key="1">
    <citation type="journal article" date="2022" name="Hortic Res">
        <title>A haplotype resolved chromosomal level avocado genome allows analysis of novel avocado genes.</title>
        <authorList>
            <person name="Nath O."/>
            <person name="Fletcher S.J."/>
            <person name="Hayward A."/>
            <person name="Shaw L.M."/>
            <person name="Masouleh A.K."/>
            <person name="Furtado A."/>
            <person name="Henry R.J."/>
            <person name="Mitter N."/>
        </authorList>
    </citation>
    <scope>NUCLEOTIDE SEQUENCE [LARGE SCALE GENOMIC DNA]</scope>
    <source>
        <strain evidence="2">cv. Hass</strain>
    </source>
</reference>
<dbReference type="Proteomes" id="UP001234297">
    <property type="component" value="Chromosome 6"/>
</dbReference>
<organism evidence="1 2">
    <name type="scientific">Persea americana</name>
    <name type="common">Avocado</name>
    <dbReference type="NCBI Taxonomy" id="3435"/>
    <lineage>
        <taxon>Eukaryota</taxon>
        <taxon>Viridiplantae</taxon>
        <taxon>Streptophyta</taxon>
        <taxon>Embryophyta</taxon>
        <taxon>Tracheophyta</taxon>
        <taxon>Spermatophyta</taxon>
        <taxon>Magnoliopsida</taxon>
        <taxon>Magnoliidae</taxon>
        <taxon>Laurales</taxon>
        <taxon>Lauraceae</taxon>
        <taxon>Persea</taxon>
    </lineage>
</organism>
<keyword evidence="2" id="KW-1185">Reference proteome</keyword>
<evidence type="ECO:0000313" key="2">
    <source>
        <dbReference type="Proteomes" id="UP001234297"/>
    </source>
</evidence>
<proteinExistence type="predicted"/>
<sequence>MIPGGSSGAFRHDDKKWKLRVKHYKTLLPVLASDEIQNVMGMNTVSAGFAAAPIDDPLWVMNVVSSYSAISLDVVFDRGLIGTYHDWCEAFSTYPRTYDLLHLDGLFTAESHRCDMEYVLLEMDLILRLNGGREYGVVMPQGLEIALHCVLEGLTKSLKIWSTCAFGHTAASIHSCYPRRFLACVSSCIQYQHNFLVSVRGLKSLTLEKPSLGIKVCKS</sequence>
<protein>
    <submittedName>
        <fullName evidence="1">Uncharacterized protein</fullName>
    </submittedName>
</protein>
<dbReference type="EMBL" id="CM056814">
    <property type="protein sequence ID" value="KAJ8626058.1"/>
    <property type="molecule type" value="Genomic_DNA"/>
</dbReference>